<proteinExistence type="inferred from homology"/>
<comment type="similarity">
    <text evidence="1">Belongs to the HMG-CoA lyase family.</text>
</comment>
<evidence type="ECO:0000256" key="1">
    <source>
        <dbReference type="ARBA" id="ARBA00009405"/>
    </source>
</evidence>
<keyword evidence="2" id="KW-0479">Metal-binding</keyword>
<dbReference type="GO" id="GO:0006552">
    <property type="term" value="P:L-leucine catabolic process"/>
    <property type="evidence" value="ECO:0007669"/>
    <property type="project" value="TreeGrafter"/>
</dbReference>
<dbReference type="GeneID" id="97179846"/>
<name>A0A2X2JYY7_SPHMU</name>
<dbReference type="PANTHER" id="PTHR42738:SF7">
    <property type="entry name" value="HYDROXYMETHYLGLUTARYL-COA LYASE"/>
    <property type="match status" value="1"/>
</dbReference>
<dbReference type="PANTHER" id="PTHR42738">
    <property type="entry name" value="HYDROXYMETHYLGLUTARYL-COA LYASE"/>
    <property type="match status" value="1"/>
</dbReference>
<evidence type="ECO:0000313" key="4">
    <source>
        <dbReference type="EMBL" id="SPZ93045.1"/>
    </source>
</evidence>
<evidence type="ECO:0000256" key="2">
    <source>
        <dbReference type="ARBA" id="ARBA00022723"/>
    </source>
</evidence>
<dbReference type="EC" id="4.1.3.4" evidence="4"/>
<reference evidence="4 5" key="1">
    <citation type="submission" date="2018-06" db="EMBL/GenBank/DDBJ databases">
        <authorList>
            <consortium name="Pathogen Informatics"/>
            <person name="Doyle S."/>
        </authorList>
    </citation>
    <scope>NUCLEOTIDE SEQUENCE [LARGE SCALE GENOMIC DNA]</scope>
    <source>
        <strain evidence="4 5">NCTC11343</strain>
    </source>
</reference>
<dbReference type="EMBL" id="UAUU01000011">
    <property type="protein sequence ID" value="SPZ93045.1"/>
    <property type="molecule type" value="Genomic_DNA"/>
</dbReference>
<sequence length="280" mass="31250">MMRDQVVLVDCPRDAVQGLHNFIETDKKIKHINTLIESELFDVIDFGSFVSPKAVPQLADTKAVLEGIRKNEKVKLLAIVANLRGVEEAVLEEKIDFLGYPFSISETFQRRNTNMGLAASYQQVKEMKLLADANHKSLVIYISMAFGNPYKDPWSPLLVEEWIGKLYDLGIREFSLADTTSEADANQISALFTFVKASFPKLEIGAHFHARQAESLAKIEAAYLAGCRKFEGALLGYGGCPFAKDDLVGNIPSELLLRYFGRGTDAEILGLEHSFRQMIL</sequence>
<gene>
    <name evidence="4" type="primary">yngG</name>
    <name evidence="4" type="ORF">NCTC11343_04981</name>
</gene>
<dbReference type="PROSITE" id="PS50991">
    <property type="entry name" value="PYR_CT"/>
    <property type="match status" value="1"/>
</dbReference>
<dbReference type="InterPro" id="IPR013785">
    <property type="entry name" value="Aldolase_TIM"/>
</dbReference>
<accession>A0A2X2JYY7</accession>
<dbReference type="GO" id="GO:0046872">
    <property type="term" value="F:metal ion binding"/>
    <property type="evidence" value="ECO:0007669"/>
    <property type="project" value="UniProtKB-KW"/>
</dbReference>
<evidence type="ECO:0000256" key="3">
    <source>
        <dbReference type="ARBA" id="ARBA00023239"/>
    </source>
</evidence>
<dbReference type="RefSeq" id="WP_112376131.1">
    <property type="nucleotide sequence ID" value="NZ_CP069793.1"/>
</dbReference>
<dbReference type="Proteomes" id="UP000251241">
    <property type="component" value="Unassembled WGS sequence"/>
</dbReference>
<dbReference type="Pfam" id="PF00682">
    <property type="entry name" value="HMGL-like"/>
    <property type="match status" value="1"/>
</dbReference>
<dbReference type="GO" id="GO:0046951">
    <property type="term" value="P:ketone body biosynthetic process"/>
    <property type="evidence" value="ECO:0007669"/>
    <property type="project" value="TreeGrafter"/>
</dbReference>
<dbReference type="GO" id="GO:0004419">
    <property type="term" value="F:hydroxymethylglutaryl-CoA lyase activity"/>
    <property type="evidence" value="ECO:0007669"/>
    <property type="project" value="UniProtKB-EC"/>
</dbReference>
<dbReference type="AlphaFoldDB" id="A0A2X2JYY7"/>
<organism evidence="4 5">
    <name type="scientific">Sphingobacterium multivorum</name>
    <dbReference type="NCBI Taxonomy" id="28454"/>
    <lineage>
        <taxon>Bacteria</taxon>
        <taxon>Pseudomonadati</taxon>
        <taxon>Bacteroidota</taxon>
        <taxon>Sphingobacteriia</taxon>
        <taxon>Sphingobacteriales</taxon>
        <taxon>Sphingobacteriaceae</taxon>
        <taxon>Sphingobacterium</taxon>
    </lineage>
</organism>
<protein>
    <submittedName>
        <fullName evidence="4">Hydroxymethylglutaryl-CoA lyase yngG</fullName>
        <ecNumber evidence="4">4.1.3.4</ecNumber>
    </submittedName>
</protein>
<keyword evidence="3 4" id="KW-0456">Lyase</keyword>
<dbReference type="InterPro" id="IPR043594">
    <property type="entry name" value="HMGL"/>
</dbReference>
<dbReference type="InterPro" id="IPR000891">
    <property type="entry name" value="PYR_CT"/>
</dbReference>
<evidence type="ECO:0000313" key="5">
    <source>
        <dbReference type="Proteomes" id="UP000251241"/>
    </source>
</evidence>
<dbReference type="SUPFAM" id="SSF51569">
    <property type="entry name" value="Aldolase"/>
    <property type="match status" value="1"/>
</dbReference>
<dbReference type="Gene3D" id="3.20.20.70">
    <property type="entry name" value="Aldolase class I"/>
    <property type="match status" value="1"/>
</dbReference>